<dbReference type="RefSeq" id="WP_169771680.1">
    <property type="nucleotide sequence ID" value="NZ_JABCUR010000002.1"/>
</dbReference>
<sequence>MDVTRQIIETKDFCAWVAHTATLLVQAEDLLNDLNTFPVPNFNTGTNLVATWSKLAAVASVFSPHIPPDRFMAHLASVAAKFPRGSSGMFTAASLAATAKTWREVPLIRPVELVQAVSSISRDFQNLDGEISLDFGLTALVQNIEAELAELNVYTLSAVMDTTVVCAQQLTVDSADTHRGVGDAGLAGACLILASLADVVASIEGKTPGNTEIIQSMLTDWADRSRPVVSVRRAQTPGTEFEVTFRHTGYAREIGTRRQELGATCSEVLELGTKDELGFATFTTHVHTAAPLSILPHPHENILVEQLSPPESSLWRVGAEDPVPEKDNVVLFTRRFTRAGQPGESGKSGGSSGFSGVDALESGLQQKRPKLVILSEAPALVEMYARGSATVLLNPSGTDWVQWALGKPRGLSVLIPSSPATWELAKEMAPHETAVVTVAPSRDELSALWLSAGLATWQCHRDGDSEASAQREIQRLCTLIRVEEIGENLKEQLEALCAFAPGDTAEIMALIGARQPGVDRVRLHSMAEGDPRIELTIFYGGQSGATLLGVKDDTEWDET</sequence>
<dbReference type="SUPFAM" id="SSF101473">
    <property type="entry name" value="DhaL-like"/>
    <property type="match status" value="1"/>
</dbReference>
<proteinExistence type="predicted"/>
<accession>A0A7Y0U0F8</accession>
<dbReference type="Gene3D" id="1.25.40.340">
    <property type="match status" value="1"/>
</dbReference>
<gene>
    <name evidence="2" type="ORF">HHJ78_03815</name>
</gene>
<dbReference type="PROSITE" id="PS51480">
    <property type="entry name" value="DHAL"/>
    <property type="match status" value="1"/>
</dbReference>
<evidence type="ECO:0000313" key="2">
    <source>
        <dbReference type="EMBL" id="NMW64675.1"/>
    </source>
</evidence>
<evidence type="ECO:0000259" key="1">
    <source>
        <dbReference type="PROSITE" id="PS51480"/>
    </source>
</evidence>
<reference evidence="2 3" key="1">
    <citation type="submission" date="2020-04" db="EMBL/GenBank/DDBJ databases">
        <title>Antimicrobial susceptibility and clonality of vaginal-derived multi-drug resistant Mobiluncus isolates in China.</title>
        <authorList>
            <person name="Zhang X."/>
        </authorList>
    </citation>
    <scope>NUCLEOTIDE SEQUENCE [LARGE SCALE GENOMIC DNA]</scope>
    <source>
        <strain evidence="2 3">13</strain>
    </source>
</reference>
<dbReference type="InterPro" id="IPR036117">
    <property type="entry name" value="DhaL_dom_sf"/>
</dbReference>
<feature type="domain" description="DhaL" evidence="1">
    <location>
        <begin position="11"/>
        <end position="198"/>
    </location>
</feature>
<dbReference type="AlphaFoldDB" id="A0A7Y0U0F8"/>
<comment type="caution">
    <text evidence="2">The sequence shown here is derived from an EMBL/GenBank/DDBJ whole genome shotgun (WGS) entry which is preliminary data.</text>
</comment>
<dbReference type="Proteomes" id="UP000578252">
    <property type="component" value="Unassembled WGS sequence"/>
</dbReference>
<name>A0A7Y0U0F8_9ACTO</name>
<protein>
    <recommendedName>
        <fullName evidence="1">DhaL domain-containing protein</fullName>
    </recommendedName>
</protein>
<dbReference type="GO" id="GO:0006071">
    <property type="term" value="P:glycerol metabolic process"/>
    <property type="evidence" value="ECO:0007669"/>
    <property type="project" value="InterPro"/>
</dbReference>
<dbReference type="GO" id="GO:0004371">
    <property type="term" value="F:glycerone kinase activity"/>
    <property type="evidence" value="ECO:0007669"/>
    <property type="project" value="InterPro"/>
</dbReference>
<dbReference type="InterPro" id="IPR004007">
    <property type="entry name" value="DhaL_dom"/>
</dbReference>
<evidence type="ECO:0000313" key="3">
    <source>
        <dbReference type="Proteomes" id="UP000578252"/>
    </source>
</evidence>
<organism evidence="2 3">
    <name type="scientific">Mobiluncus mulieris</name>
    <dbReference type="NCBI Taxonomy" id="2052"/>
    <lineage>
        <taxon>Bacteria</taxon>
        <taxon>Bacillati</taxon>
        <taxon>Actinomycetota</taxon>
        <taxon>Actinomycetes</taxon>
        <taxon>Actinomycetales</taxon>
        <taxon>Actinomycetaceae</taxon>
        <taxon>Mobiluncus</taxon>
    </lineage>
</organism>
<dbReference type="EMBL" id="JABCUR010000002">
    <property type="protein sequence ID" value="NMW64675.1"/>
    <property type="molecule type" value="Genomic_DNA"/>
</dbReference>